<keyword evidence="1" id="KW-0812">Transmembrane</keyword>
<dbReference type="OrthoDB" id="2884999at2759"/>
<dbReference type="Proteomes" id="UP000053593">
    <property type="component" value="Unassembled WGS sequence"/>
</dbReference>
<feature type="transmembrane region" description="Helical" evidence="1">
    <location>
        <begin position="128"/>
        <end position="154"/>
    </location>
</feature>
<feature type="transmembrane region" description="Helical" evidence="1">
    <location>
        <begin position="213"/>
        <end position="235"/>
    </location>
</feature>
<gene>
    <name evidence="3" type="ORF">GYMLUDRAFT_48568</name>
</gene>
<keyword evidence="1" id="KW-0472">Membrane</keyword>
<keyword evidence="4" id="KW-1185">Reference proteome</keyword>
<feature type="domain" description="DUF6534" evidence="2">
    <location>
        <begin position="181"/>
        <end position="268"/>
    </location>
</feature>
<evidence type="ECO:0000313" key="4">
    <source>
        <dbReference type="Proteomes" id="UP000053593"/>
    </source>
</evidence>
<feature type="transmembrane region" description="Helical" evidence="1">
    <location>
        <begin position="20"/>
        <end position="45"/>
    </location>
</feature>
<name>A0A0D0C9K0_9AGAR</name>
<dbReference type="PANTHER" id="PTHR40465:SF1">
    <property type="entry name" value="DUF6534 DOMAIN-CONTAINING PROTEIN"/>
    <property type="match status" value="1"/>
</dbReference>
<dbReference type="AlphaFoldDB" id="A0A0D0C9K0"/>
<keyword evidence="1" id="KW-1133">Transmembrane helix</keyword>
<feature type="transmembrane region" description="Helical" evidence="1">
    <location>
        <begin position="241"/>
        <end position="263"/>
    </location>
</feature>
<accession>A0A0D0C9K0</accession>
<reference evidence="3 4" key="1">
    <citation type="submission" date="2014-04" db="EMBL/GenBank/DDBJ databases">
        <title>Evolutionary Origins and Diversification of the Mycorrhizal Mutualists.</title>
        <authorList>
            <consortium name="DOE Joint Genome Institute"/>
            <consortium name="Mycorrhizal Genomics Consortium"/>
            <person name="Kohler A."/>
            <person name="Kuo A."/>
            <person name="Nagy L.G."/>
            <person name="Floudas D."/>
            <person name="Copeland A."/>
            <person name="Barry K.W."/>
            <person name="Cichocki N."/>
            <person name="Veneault-Fourrey C."/>
            <person name="LaButti K."/>
            <person name="Lindquist E.A."/>
            <person name="Lipzen A."/>
            <person name="Lundell T."/>
            <person name="Morin E."/>
            <person name="Murat C."/>
            <person name="Riley R."/>
            <person name="Ohm R."/>
            <person name="Sun H."/>
            <person name="Tunlid A."/>
            <person name="Henrissat B."/>
            <person name="Grigoriev I.V."/>
            <person name="Hibbett D.S."/>
            <person name="Martin F."/>
        </authorList>
    </citation>
    <scope>NUCLEOTIDE SEQUENCE [LARGE SCALE GENOMIC DNA]</scope>
    <source>
        <strain evidence="3 4">FD-317 M1</strain>
    </source>
</reference>
<evidence type="ECO:0000313" key="3">
    <source>
        <dbReference type="EMBL" id="KIK54652.1"/>
    </source>
</evidence>
<evidence type="ECO:0000259" key="2">
    <source>
        <dbReference type="Pfam" id="PF20152"/>
    </source>
</evidence>
<dbReference type="InterPro" id="IPR045339">
    <property type="entry name" value="DUF6534"/>
</dbReference>
<dbReference type="EMBL" id="KN834814">
    <property type="protein sequence ID" value="KIK54652.1"/>
    <property type="molecule type" value="Genomic_DNA"/>
</dbReference>
<proteinExistence type="predicted"/>
<dbReference type="PANTHER" id="PTHR40465">
    <property type="entry name" value="CHROMOSOME 1, WHOLE GENOME SHOTGUN SEQUENCE"/>
    <property type="match status" value="1"/>
</dbReference>
<dbReference type="HOGENOM" id="CLU_046025_2_1_1"/>
<organism evidence="3 4">
    <name type="scientific">Collybiopsis luxurians FD-317 M1</name>
    <dbReference type="NCBI Taxonomy" id="944289"/>
    <lineage>
        <taxon>Eukaryota</taxon>
        <taxon>Fungi</taxon>
        <taxon>Dikarya</taxon>
        <taxon>Basidiomycota</taxon>
        <taxon>Agaricomycotina</taxon>
        <taxon>Agaricomycetes</taxon>
        <taxon>Agaricomycetidae</taxon>
        <taxon>Agaricales</taxon>
        <taxon>Marasmiineae</taxon>
        <taxon>Omphalotaceae</taxon>
        <taxon>Collybiopsis</taxon>
        <taxon>Collybiopsis luxurians</taxon>
    </lineage>
</organism>
<feature type="transmembrane region" description="Helical" evidence="1">
    <location>
        <begin position="174"/>
        <end position="192"/>
    </location>
</feature>
<feature type="transmembrane region" description="Helical" evidence="1">
    <location>
        <begin position="57"/>
        <end position="82"/>
    </location>
</feature>
<sequence>MTAAETPLENPIILDITTSYGYMLIGTIFACILWGISCMQCFLYFTTYFDDSGWLKALVAALWMIDTPNVALMIAGLWPPLISKWGSVEVLGASPPDIDHHVWTSGLLALGVQSFFAWRIYHLAAGRLFRIVIPIFATILSLFAFASTIPFVAIALDTGTLAGTQTHKIKAIEASSRTCTVAADILITVSLLRVLYQHGAPSFASSREMMHRLTLVTINSGMWTATLAFISLILLTCQPNGFGYCIVEFPLGSLYYTTLLSNLNARRYIRGRKTDWNQYLSISPSEGDTSSQNVRTAGTGPIVLSTLNSGVTSITAAHERIHTFTAKSNKEEL</sequence>
<protein>
    <recommendedName>
        <fullName evidence="2">DUF6534 domain-containing protein</fullName>
    </recommendedName>
</protein>
<evidence type="ECO:0000256" key="1">
    <source>
        <dbReference type="SAM" id="Phobius"/>
    </source>
</evidence>
<dbReference type="Pfam" id="PF20152">
    <property type="entry name" value="DUF6534"/>
    <property type="match status" value="1"/>
</dbReference>
<feature type="transmembrane region" description="Helical" evidence="1">
    <location>
        <begin position="102"/>
        <end position="121"/>
    </location>
</feature>